<evidence type="ECO:0000313" key="3">
    <source>
        <dbReference type="WBParaSite" id="EN70_7763"/>
    </source>
</evidence>
<feature type="region of interest" description="Disordered" evidence="1">
    <location>
        <begin position="2559"/>
        <end position="2578"/>
    </location>
</feature>
<keyword evidence="2" id="KW-1185">Reference proteome</keyword>
<feature type="region of interest" description="Disordered" evidence="1">
    <location>
        <begin position="1335"/>
        <end position="1357"/>
    </location>
</feature>
<feature type="region of interest" description="Disordered" evidence="1">
    <location>
        <begin position="51"/>
        <end position="86"/>
    </location>
</feature>
<feature type="region of interest" description="Disordered" evidence="1">
    <location>
        <begin position="2418"/>
        <end position="2439"/>
    </location>
</feature>
<name>A0A1I7VYQ7_LOALO</name>
<proteinExistence type="predicted"/>
<feature type="region of interest" description="Disordered" evidence="1">
    <location>
        <begin position="1220"/>
        <end position="1248"/>
    </location>
</feature>
<feature type="region of interest" description="Disordered" evidence="1">
    <location>
        <begin position="1752"/>
        <end position="1772"/>
    </location>
</feature>
<feature type="compositionally biased region" description="Basic and acidic residues" evidence="1">
    <location>
        <begin position="151"/>
        <end position="163"/>
    </location>
</feature>
<dbReference type="WBParaSite" id="EN70_7763">
    <property type="protein sequence ID" value="EN70_7763"/>
    <property type="gene ID" value="EN70_7763"/>
</dbReference>
<organism evidence="2 3">
    <name type="scientific">Loa loa</name>
    <name type="common">Eye worm</name>
    <name type="synonym">Filaria loa</name>
    <dbReference type="NCBI Taxonomy" id="7209"/>
    <lineage>
        <taxon>Eukaryota</taxon>
        <taxon>Metazoa</taxon>
        <taxon>Ecdysozoa</taxon>
        <taxon>Nematoda</taxon>
        <taxon>Chromadorea</taxon>
        <taxon>Rhabditida</taxon>
        <taxon>Spirurina</taxon>
        <taxon>Spiruromorpha</taxon>
        <taxon>Filarioidea</taxon>
        <taxon>Onchocercidae</taxon>
        <taxon>Loa</taxon>
    </lineage>
</organism>
<evidence type="ECO:0000256" key="1">
    <source>
        <dbReference type="SAM" id="MobiDB-lite"/>
    </source>
</evidence>
<feature type="region of interest" description="Disordered" evidence="1">
    <location>
        <begin position="2461"/>
        <end position="2482"/>
    </location>
</feature>
<feature type="region of interest" description="Disordered" evidence="1">
    <location>
        <begin position="2504"/>
        <end position="2528"/>
    </location>
</feature>
<sequence>MYYRFESRGRVSSALDTIGSVRERIAIFETLSTDNQLVSTRKSDNSAELAGFLKHDRDSPFREGSSEPDDEPKTIPYKPESDQSDAKETGKLFLFAQIKETTGHLDGLTKAQSKTYCGYNGSQKDRYDVQKYSYGSDQIAAQESGQQSRTEMQKHIPSERRGTPETVGAKRTKQKNDNKSVRNTEGQKLAKWEQEQSTSLPNELQVLMQRRFQKIVEAEEAKKVRELVNKTEEEQILKPVIPFGIDLQQTVTQPTKSSKLKGLQEVRTQRRDQETCSEIYAVEGWEAIDADEIYTVTKEYFTKQGEVMGKEIHSKGSASATRKTPAAGTTLDSESTIWKMLIPTEKYFGLENVLSGNETAKDETLILHYTKEPPMEKLRLKENERMLSEELIEKGDIYTRMVKGEGHLSKCVSDDASTVTSATERPELDFLKNGTGELEVILLSPYEGLSKSEVLLPGELNITDILLENTKKFTASFDGLSENSKERACEVKIVRESIIPSSINESKEPLLSERKIIVTETGLIKRINVLETSPVEGKIKLREASVVRTEISKEILKTERLKEEVDIISMTREEDPIKQQKKSSALLQTITVQNMCDLRTGREMSVRYKDTPFMVTVGPVLTQVKEVKEPVPGAAFKKNEAKGVINFDIVMQLEVKEDEAGSTKTDEAYAVKIGLLERGGFGGDESWEGRKTSEQIAKNIVDVIDEDEKCLENEAKRVVENMTAEGAIDKTETAFKKDDFGNICTSKNHLLIETSSQKQIIHFPKAKACCHEKQQGDSEEGETTNFEPILSERVEITSEEETSTEVAEGTINNEWTETARQEEMHYTQGTSVEWMLKDEKSQLQEVEMDKPKMIILGKEKQFDEMGDKMKHAGKDHCYSQITSEEAMGKLERLRPTEPYVELSAIARTSQMQKYKSEGSETFIQRVGSKKFPVLKKTYRPTEDIEITEQHKVWAYHEPASMEISTQEEMLTKQEAEDGKSSVLKEVLEVEGKESVIKSRLYAQASADELDASERDQICSKNLQFKKEEDSSAQEPKNPDKKEGRVSVVVTTPTVAPATSATVIYNHIPEIPRREEGKIETGKETSLIDRETVSEYLSDIDTDFKNEKEAVVHIKQQEELQLISGYRNKDKCEKYEDILKNDKVQDQLEGRLAHTKDFVEDFFESSSLKLFSDQRSGKVNALRPHISLSNISSTGWLQKQGKRVELLRTTSICALNYEMSSEGEQLEQESDSYKSTSKEEKREEEEEVGDMKLQQIKVVECSENEVKEVEEIPSKCSRLTTVVGTEGESIKSKNVEVSTTLLGTEEFSKTDAIVEGPSESVNDELGYNKEMDERLKGYKKDKGDENMKRNGEICGDRAHPEEVRESILDRSKILTETTELSRLPYKEVDWKDSRTVDEKRQVKTAGEKVYEDRLHFRGSLRDSVKREEHKQTPEYIESTVETEEEWNSKSVETIKEGPAEMGESPILHSKWPKMEKSVQEVLISVVGGTTGEGFAEQIESERERSKVKVNSTFTSERKQDVIVKEDDEKVQQTFLDQPNLGELRFEKVLGGLSEHWSGNIEKTSINIAKEAESLQRLQDFYQLVHVKIKDTKGNEESKVSAVGISLNNGKRWYEDVGKLSPSPPHNEIEMKNITAIYEWTQREDMEDEKREWREVGKIRDTVVDIKHVNEISSELDLDVEDVDIALEGSDKSRWEQVIKCDRAIQNVAGEQHEMDGNYPQDTEVKTTEERVISWELTNNVEEKDGTYFHPNLPTENQIWPEEGKGSVSNADKSNMDNVKETAIRSALIGRKNGVVPKKRLKKELNDDHSGNKRDTAQFLQVQSEECVERKICDVEQQQISSEVALRDKKGDRKKRKSTTEVEKRLTGEDVEDIVIRLKDAETSSRAKDILEASDEDTMRMRTEQILNENVYILGEKPVSKYLQEYNILGQKGSETKESTTFQYEVLVEQEKSVSRLLPEVTKERQERNAGGTPVVVISSEREREEKLMEPENNRHETAINEKIHTKHLGSQNLKEAGLKPCEKAVLESNVSMESEQEAKTMQCKRSGIHSDLITSGIARQENLKQSGSCIHENGETFQNGFFRRGEQVGTVLASVIVTPAALTAVGTPAAYECMMKEHQQRIANSEQKIFNIKKPATTHKTESTESEILASNLEVEMKEAKPIQDVMPDREVLQEYGALIFKEPATEREHIERKAWTESEEVVNRLSLAEIETKPFEDFTPDKESAIISKELTTELVHVTDMIAPTESEDLEETETKPFEDFTPDKESAIISKELTTELVHVTDMKPPAESEEIMDRLNRTEELEETETKPFEDFTPDKESAIISKELTTELPHVTDMIAPTESEDLEEIETKPFEDFTPDKETPAESEEIMDRLNRTEELEETETKPFEDFTPDKESAIISKELTTELPHVTDMIAPAESEDLEETETKPFEDFTPDKESAIISKELTTELPHVTDMIAPTESEDLEETETKPFEDFTPDKESAIISKELTTELPHVTDMIAPTESEDLEETETKPFEDFTPDKESAIISKELTTELVHVTDMKPPAESEEIMDRLNRTEELEETETKPFEDFTPDKESAIISKELTTELPHVTDMIAPTESEDLEETETKPFEDFTPDKESAIISKELTTELPHVTDMIAPTESEDLEETETKPFEDFTPDKESAIISKELTTELVHVTDMKPPAESEEIMDRLNRTEELEETETKPFEDFTPDKE</sequence>
<feature type="compositionally biased region" description="Basic and acidic residues" evidence="1">
    <location>
        <begin position="1422"/>
        <end position="1431"/>
    </location>
</feature>
<feature type="compositionally biased region" description="Basic and acidic residues" evidence="1">
    <location>
        <begin position="53"/>
        <end position="65"/>
    </location>
</feature>
<reference evidence="2" key="1">
    <citation type="submission" date="2012-04" db="EMBL/GenBank/DDBJ databases">
        <title>The Genome Sequence of Loa loa.</title>
        <authorList>
            <consortium name="The Broad Institute Genome Sequencing Platform"/>
            <consortium name="Broad Institute Genome Sequencing Center for Infectious Disease"/>
            <person name="Nutman T.B."/>
            <person name="Fink D.L."/>
            <person name="Russ C."/>
            <person name="Young S."/>
            <person name="Zeng Q."/>
            <person name="Gargeya S."/>
            <person name="Alvarado L."/>
            <person name="Berlin A."/>
            <person name="Chapman S.B."/>
            <person name="Chen Z."/>
            <person name="Freedman E."/>
            <person name="Gellesch M."/>
            <person name="Goldberg J."/>
            <person name="Griggs A."/>
            <person name="Gujja S."/>
            <person name="Heilman E.R."/>
            <person name="Heiman D."/>
            <person name="Howarth C."/>
            <person name="Mehta T."/>
            <person name="Neiman D."/>
            <person name="Pearson M."/>
            <person name="Roberts A."/>
            <person name="Saif S."/>
            <person name="Shea T."/>
            <person name="Shenoy N."/>
            <person name="Sisk P."/>
            <person name="Stolte C."/>
            <person name="Sykes S."/>
            <person name="White J."/>
            <person name="Yandava C."/>
            <person name="Haas B."/>
            <person name="Henn M.R."/>
            <person name="Nusbaum C."/>
            <person name="Birren B."/>
        </authorList>
    </citation>
    <scope>NUCLEOTIDE SEQUENCE [LARGE SCALE GENOMIC DNA]</scope>
</reference>
<dbReference type="Proteomes" id="UP000095285">
    <property type="component" value="Unassembled WGS sequence"/>
</dbReference>
<feature type="compositionally biased region" description="Basic and acidic residues" evidence="1">
    <location>
        <begin position="2426"/>
        <end position="2439"/>
    </location>
</feature>
<protein>
    <submittedName>
        <fullName evidence="3">Death domain-containing protein</fullName>
    </submittedName>
</protein>
<feature type="compositionally biased region" description="Basic and acidic residues" evidence="1">
    <location>
        <begin position="2512"/>
        <end position="2526"/>
    </location>
</feature>
<feature type="region of interest" description="Disordered" evidence="1">
    <location>
        <begin position="1422"/>
        <end position="1448"/>
    </location>
</feature>
<feature type="compositionally biased region" description="Basic and acidic residues" evidence="1">
    <location>
        <begin position="2469"/>
        <end position="2482"/>
    </location>
</feature>
<feature type="region of interest" description="Disordered" evidence="1">
    <location>
        <begin position="139"/>
        <end position="188"/>
    </location>
</feature>
<feature type="region of interest" description="Disordered" evidence="1">
    <location>
        <begin position="2643"/>
        <end position="2663"/>
    </location>
</feature>
<feature type="region of interest" description="Disordered" evidence="1">
    <location>
        <begin position="2600"/>
        <end position="2621"/>
    </location>
</feature>
<reference evidence="3" key="2">
    <citation type="submission" date="2016-11" db="UniProtKB">
        <authorList>
            <consortium name="WormBaseParasite"/>
        </authorList>
    </citation>
    <scope>IDENTIFICATION</scope>
</reference>
<feature type="compositionally biased region" description="Basic and acidic residues" evidence="1">
    <location>
        <begin position="2608"/>
        <end position="2621"/>
    </location>
</feature>
<dbReference type="STRING" id="7209.A0A1I7VYQ7"/>
<feature type="compositionally biased region" description="Basic and acidic residues" evidence="1">
    <location>
        <begin position="2651"/>
        <end position="2663"/>
    </location>
</feature>
<feature type="region of interest" description="Disordered" evidence="1">
    <location>
        <begin position="2375"/>
        <end position="2396"/>
    </location>
</feature>
<feature type="region of interest" description="Disordered" evidence="1">
    <location>
        <begin position="1023"/>
        <end position="1046"/>
    </location>
</feature>
<evidence type="ECO:0000313" key="2">
    <source>
        <dbReference type="Proteomes" id="UP000095285"/>
    </source>
</evidence>
<feature type="compositionally biased region" description="Polar residues" evidence="1">
    <location>
        <begin position="139"/>
        <end position="150"/>
    </location>
</feature>
<accession>A0A1I7VYQ7</accession>
<feature type="region of interest" description="Disordered" evidence="1">
    <location>
        <begin position="2696"/>
        <end position="2717"/>
    </location>
</feature>